<name>A0A317EN53_9SPHI</name>
<organism evidence="1 2">
    <name type="scientific">Pedobacter yonginense</name>
    <dbReference type="NCBI Taxonomy" id="651869"/>
    <lineage>
        <taxon>Bacteria</taxon>
        <taxon>Pseudomonadati</taxon>
        <taxon>Bacteroidota</taxon>
        <taxon>Sphingobacteriia</taxon>
        <taxon>Sphingobacteriales</taxon>
        <taxon>Sphingobacteriaceae</taxon>
        <taxon>Pedobacter</taxon>
    </lineage>
</organism>
<dbReference type="Proteomes" id="UP000245379">
    <property type="component" value="Unassembled WGS sequence"/>
</dbReference>
<evidence type="ECO:0000313" key="1">
    <source>
        <dbReference type="EMBL" id="PWS27992.1"/>
    </source>
</evidence>
<dbReference type="AlphaFoldDB" id="A0A317EN53"/>
<proteinExistence type="predicted"/>
<keyword evidence="2" id="KW-1185">Reference proteome</keyword>
<evidence type="ECO:0000313" key="2">
    <source>
        <dbReference type="Proteomes" id="UP000245379"/>
    </source>
</evidence>
<reference evidence="1 2" key="1">
    <citation type="submission" date="2018-05" db="EMBL/GenBank/DDBJ databases">
        <title>Pedobacter paludis sp. nov., isolated from wetland soil.</title>
        <authorList>
            <person name="Zhang Y."/>
            <person name="Wang G."/>
        </authorList>
    </citation>
    <scope>NUCLEOTIDE SEQUENCE [LARGE SCALE GENOMIC DNA]</scope>
    <source>
        <strain evidence="1 2">KCTC22721</strain>
    </source>
</reference>
<dbReference type="EMBL" id="QGNZ01000002">
    <property type="protein sequence ID" value="PWS27992.1"/>
    <property type="molecule type" value="Genomic_DNA"/>
</dbReference>
<protein>
    <submittedName>
        <fullName evidence="1">Uncharacterized protein</fullName>
    </submittedName>
</protein>
<sequence length="74" mass="8855">MFSWFYVFKFLYCFLVIRRGEAQNVASKIAVLYQKDNLLDQRPYFLDQKLLIERIMKPSSPNFIGNKAFALNVW</sequence>
<gene>
    <name evidence="1" type="ORF">DHW03_10545</name>
</gene>
<comment type="caution">
    <text evidence="1">The sequence shown here is derived from an EMBL/GenBank/DDBJ whole genome shotgun (WGS) entry which is preliminary data.</text>
</comment>
<accession>A0A317EN53</accession>